<dbReference type="KEGG" id="hprf:HLPR_27730"/>
<gene>
    <name evidence="1" type="ORF">HLPR_27730</name>
</gene>
<protein>
    <submittedName>
        <fullName evidence="1">Uncharacterized protein</fullName>
    </submittedName>
</protein>
<dbReference type="AlphaFoldDB" id="A0AAU9EC64"/>
<sequence length="183" mass="21171">MLLKVSEVAKRLLVDKISIIEVLIINKDELKEYIEKKSGVTYIREEGVKVISSIINGTYLEDTQSTIINDMNLNVHVNEVALEIDDSIDENIKIEEDYFRKIEEVSSLNESVNLLKTKLLNLDSILIRKNDAIMNYRNILLDDVQWISMLEEKLDYKFSNSGLDFTEGRSRGKLLDKLFVKNK</sequence>
<name>A0AAU9EC64_9FIRM</name>
<dbReference type="RefSeq" id="WP_338536028.1">
    <property type="nucleotide sequence ID" value="NZ_AP028654.1"/>
</dbReference>
<evidence type="ECO:0000313" key="2">
    <source>
        <dbReference type="Proteomes" id="UP001321786"/>
    </source>
</evidence>
<dbReference type="EMBL" id="AP028654">
    <property type="protein sequence ID" value="BEP30442.1"/>
    <property type="molecule type" value="Genomic_DNA"/>
</dbReference>
<evidence type="ECO:0000313" key="1">
    <source>
        <dbReference type="EMBL" id="BEP30442.1"/>
    </source>
</evidence>
<organism evidence="1 2">
    <name type="scientific">Helicovermis profundi</name>
    <dbReference type="NCBI Taxonomy" id="3065157"/>
    <lineage>
        <taxon>Bacteria</taxon>
        <taxon>Bacillati</taxon>
        <taxon>Bacillota</taxon>
        <taxon>Clostridia</taxon>
        <taxon>Helicovermis</taxon>
    </lineage>
</organism>
<keyword evidence="2" id="KW-1185">Reference proteome</keyword>
<dbReference type="Proteomes" id="UP001321786">
    <property type="component" value="Chromosome"/>
</dbReference>
<accession>A0AAU9EC64</accession>
<reference evidence="1 2" key="1">
    <citation type="submission" date="2023-08" db="EMBL/GenBank/DDBJ databases">
        <title>Helicovermis profunda gen. nov., sp. nov., a novel mesophilic, fermentative bacterium within the Bacillota from a deep-sea hydrothermal vent chimney.</title>
        <authorList>
            <person name="Miyazaki U."/>
            <person name="Mizutani D."/>
            <person name="Hashimoto Y."/>
            <person name="Tame A."/>
            <person name="Sawayama S."/>
            <person name="Miyazaki J."/>
            <person name="Takai K."/>
            <person name="Nakagawa S."/>
        </authorList>
    </citation>
    <scope>NUCLEOTIDE SEQUENCE [LARGE SCALE GENOMIC DNA]</scope>
    <source>
        <strain evidence="1 2">S502</strain>
    </source>
</reference>
<proteinExistence type="predicted"/>